<dbReference type="InterPro" id="IPR009056">
    <property type="entry name" value="Cyt_c-like_dom"/>
</dbReference>
<accession>A0A4R2BIW5</accession>
<dbReference type="GO" id="GO:0009055">
    <property type="term" value="F:electron transfer activity"/>
    <property type="evidence" value="ECO:0007669"/>
    <property type="project" value="InterPro"/>
</dbReference>
<dbReference type="PANTHER" id="PTHR30600">
    <property type="entry name" value="CYTOCHROME C PEROXIDASE-RELATED"/>
    <property type="match status" value="1"/>
</dbReference>
<dbReference type="EMBL" id="SLVV01000004">
    <property type="protein sequence ID" value="TCN26009.1"/>
    <property type="molecule type" value="Genomic_DNA"/>
</dbReference>
<dbReference type="Proteomes" id="UP000295689">
    <property type="component" value="Unassembled WGS sequence"/>
</dbReference>
<organism evidence="7 8">
    <name type="scientific">Mesobacillus foraminis</name>
    <dbReference type="NCBI Taxonomy" id="279826"/>
    <lineage>
        <taxon>Bacteria</taxon>
        <taxon>Bacillati</taxon>
        <taxon>Bacillota</taxon>
        <taxon>Bacilli</taxon>
        <taxon>Bacillales</taxon>
        <taxon>Bacillaceae</taxon>
        <taxon>Mesobacillus</taxon>
    </lineage>
</organism>
<dbReference type="GO" id="GO:0046872">
    <property type="term" value="F:metal ion binding"/>
    <property type="evidence" value="ECO:0007669"/>
    <property type="project" value="UniProtKB-KW"/>
</dbReference>
<evidence type="ECO:0000256" key="5">
    <source>
        <dbReference type="SAM" id="Phobius"/>
    </source>
</evidence>
<gene>
    <name evidence="7" type="ORF">EV146_104116</name>
</gene>
<keyword evidence="5" id="KW-0472">Membrane</keyword>
<protein>
    <recommendedName>
        <fullName evidence="6">Cytochrome c domain-containing protein</fullName>
    </recommendedName>
</protein>
<proteinExistence type="predicted"/>
<dbReference type="RefSeq" id="WP_132004064.1">
    <property type="nucleotide sequence ID" value="NZ_JABUHM010000009.1"/>
</dbReference>
<feature type="domain" description="Cytochrome c" evidence="6">
    <location>
        <begin position="443"/>
        <end position="538"/>
    </location>
</feature>
<dbReference type="Gene3D" id="1.10.760.10">
    <property type="entry name" value="Cytochrome c-like domain"/>
    <property type="match status" value="1"/>
</dbReference>
<evidence type="ECO:0000256" key="4">
    <source>
        <dbReference type="PROSITE-ProRule" id="PRU00433"/>
    </source>
</evidence>
<keyword evidence="5" id="KW-1133">Transmembrane helix</keyword>
<dbReference type="GO" id="GO:0020037">
    <property type="term" value="F:heme binding"/>
    <property type="evidence" value="ECO:0007669"/>
    <property type="project" value="InterPro"/>
</dbReference>
<evidence type="ECO:0000313" key="7">
    <source>
        <dbReference type="EMBL" id="TCN26009.1"/>
    </source>
</evidence>
<keyword evidence="2 4" id="KW-0479">Metal-binding</keyword>
<evidence type="ECO:0000256" key="2">
    <source>
        <dbReference type="ARBA" id="ARBA00022723"/>
    </source>
</evidence>
<evidence type="ECO:0000256" key="3">
    <source>
        <dbReference type="ARBA" id="ARBA00023004"/>
    </source>
</evidence>
<evidence type="ECO:0000256" key="1">
    <source>
        <dbReference type="ARBA" id="ARBA00022617"/>
    </source>
</evidence>
<feature type="transmembrane region" description="Helical" evidence="5">
    <location>
        <begin position="7"/>
        <end position="25"/>
    </location>
</feature>
<keyword evidence="1 4" id="KW-0349">Heme</keyword>
<keyword evidence="8" id="KW-1185">Reference proteome</keyword>
<evidence type="ECO:0000259" key="6">
    <source>
        <dbReference type="PROSITE" id="PS51007"/>
    </source>
</evidence>
<sequence length="649" mass="71355">MKKRSWVWLSFLLLIFIGFGTFYLLDVDYAYIPPEEKLMDYQPNKRSSYDFWGEYITDKQAKVLSKTQEGREKLSPENGAVKIDKELLELGRKTFYEETFGNEVFLTDILGMVDGPFTLGNVMKAIFALKGKGTNNLRVELAEDVTLGDKTFKKGEKVDTGIDVAKGAYVPIGLPVSVHDGRVRVGISCAACHASFDPETDKVVEGAPNSDLNGGLLLALSTNSASYFSHAEISNIKKYMQKNSRAIIDSKGEPASLPDPGKLENAVDSILVKWPRGNFDTTIDLISNPIQIPDSFTLRDHPYSWSGMAMAGPFNGLSTFSNNVHAQNADATTVSQASSELFGIDKEVYLGTILQNAANSDFRYKPSKGLKPSAFFKKIDPTPNTAGVLQAVELPSYPKVSIIAPSGVIANSPNYKFYQQNNGVSAWQNTLQPPKPKVRVEKETIASGRKVFERAKCISCHAGEALTNNKIVPAETIKTEPSRAKSFSVVENLLTDPIIYTYDTAVPLPKNPKRIKVPTNNLDPEQIRLAFGLKGSSGGYKVPSLIGLYWTAPYLHDGGVAVGANPRTDIGVPGTISTGMFPDPKNSLRALIDSQLREKVIKANRKSADLQLMHVTGEGHEYWVDQTTGFSQEEQDQLISYLLSLYKIK</sequence>
<dbReference type="InterPro" id="IPR051395">
    <property type="entry name" value="Cytochrome_c_Peroxidase/MauG"/>
</dbReference>
<comment type="caution">
    <text evidence="7">The sequence shown here is derived from an EMBL/GenBank/DDBJ whole genome shotgun (WGS) entry which is preliminary data.</text>
</comment>
<name>A0A4R2BIW5_9BACI</name>
<dbReference type="AlphaFoldDB" id="A0A4R2BIW5"/>
<keyword evidence="5" id="KW-0812">Transmembrane</keyword>
<dbReference type="GO" id="GO:0004130">
    <property type="term" value="F:cytochrome-c peroxidase activity"/>
    <property type="evidence" value="ECO:0007669"/>
    <property type="project" value="TreeGrafter"/>
</dbReference>
<reference evidence="7 8" key="1">
    <citation type="journal article" date="2015" name="Stand. Genomic Sci.">
        <title>Genomic Encyclopedia of Bacterial and Archaeal Type Strains, Phase III: the genomes of soil and plant-associated and newly described type strains.</title>
        <authorList>
            <person name="Whitman W.B."/>
            <person name="Woyke T."/>
            <person name="Klenk H.P."/>
            <person name="Zhou Y."/>
            <person name="Lilburn T.G."/>
            <person name="Beck B.J."/>
            <person name="De Vos P."/>
            <person name="Vandamme P."/>
            <person name="Eisen J.A."/>
            <person name="Garrity G."/>
            <person name="Hugenholtz P."/>
            <person name="Kyrpides N.C."/>
        </authorList>
    </citation>
    <scope>NUCLEOTIDE SEQUENCE [LARGE SCALE GENOMIC DNA]</scope>
    <source>
        <strain evidence="7 8">CV53</strain>
    </source>
</reference>
<keyword evidence="3 4" id="KW-0408">Iron</keyword>
<evidence type="ECO:0000313" key="8">
    <source>
        <dbReference type="Proteomes" id="UP000295689"/>
    </source>
</evidence>
<dbReference type="SUPFAM" id="SSF46626">
    <property type="entry name" value="Cytochrome c"/>
    <property type="match status" value="1"/>
</dbReference>
<dbReference type="InterPro" id="IPR036909">
    <property type="entry name" value="Cyt_c-like_dom_sf"/>
</dbReference>
<dbReference type="PROSITE" id="PS51007">
    <property type="entry name" value="CYTC"/>
    <property type="match status" value="1"/>
</dbReference>